<evidence type="ECO:0000313" key="2">
    <source>
        <dbReference type="EMBL" id="KDQ08620.1"/>
    </source>
</evidence>
<keyword evidence="3" id="KW-1185">Reference proteome</keyword>
<dbReference type="AlphaFoldDB" id="A0A067M1N6"/>
<sequence>MSKPCITPANSTDAQQSGLNMRRVLDIYHEGSTTGISEAAKTSTIEKAEGDAHCKAIVPMETLKGIGVGENPIAMLPEDKETVFSNQNHAPSESRGEQTIDALCPNQDDHAVAVIPSISSTPPNASLFGPLTSLAGDSFINTRHARDIITGFEDKMDEQMKTLGAEMEKEITTLKEEMEKEIAALKEAMEKERAAFREEITALKEETTALKEETIALKKEMAGLEKRTSALEKKVFGLQKALAPAHRAAKSADRKAIRDLQPELKLKLLSEWPYWIRNAGN</sequence>
<dbReference type="Gene3D" id="1.20.58.130">
    <property type="match status" value="1"/>
</dbReference>
<reference evidence="3" key="1">
    <citation type="journal article" date="2014" name="Proc. Natl. Acad. Sci. U.S.A.">
        <title>Extensive sampling of basidiomycete genomes demonstrates inadequacy of the white-rot/brown-rot paradigm for wood decay fungi.</title>
        <authorList>
            <person name="Riley R."/>
            <person name="Salamov A.A."/>
            <person name="Brown D.W."/>
            <person name="Nagy L.G."/>
            <person name="Floudas D."/>
            <person name="Held B.W."/>
            <person name="Levasseur A."/>
            <person name="Lombard V."/>
            <person name="Morin E."/>
            <person name="Otillar R."/>
            <person name="Lindquist E.A."/>
            <person name="Sun H."/>
            <person name="LaButti K.M."/>
            <person name="Schmutz J."/>
            <person name="Jabbour D."/>
            <person name="Luo H."/>
            <person name="Baker S.E."/>
            <person name="Pisabarro A.G."/>
            <person name="Walton J.D."/>
            <person name="Blanchette R.A."/>
            <person name="Henrissat B."/>
            <person name="Martin F."/>
            <person name="Cullen D."/>
            <person name="Hibbett D.S."/>
            <person name="Grigoriev I.V."/>
        </authorList>
    </citation>
    <scope>NUCLEOTIDE SEQUENCE [LARGE SCALE GENOMIC DNA]</scope>
    <source>
        <strain evidence="3">FD-172 SS1</strain>
    </source>
</reference>
<proteinExistence type="predicted"/>
<name>A0A067M1N6_BOTB1</name>
<protein>
    <submittedName>
        <fullName evidence="2">Uncharacterized protein</fullName>
    </submittedName>
</protein>
<accession>A0A067M1N6</accession>
<dbReference type="EMBL" id="KL198088">
    <property type="protein sequence ID" value="KDQ08620.1"/>
    <property type="molecule type" value="Genomic_DNA"/>
</dbReference>
<dbReference type="InParanoid" id="A0A067M1N6"/>
<keyword evidence="1" id="KW-0175">Coiled coil</keyword>
<dbReference type="Proteomes" id="UP000027195">
    <property type="component" value="Unassembled WGS sequence"/>
</dbReference>
<dbReference type="HOGENOM" id="CLU_990430_0_0_1"/>
<evidence type="ECO:0000313" key="3">
    <source>
        <dbReference type="Proteomes" id="UP000027195"/>
    </source>
</evidence>
<evidence type="ECO:0000256" key="1">
    <source>
        <dbReference type="SAM" id="Coils"/>
    </source>
</evidence>
<organism evidence="2 3">
    <name type="scientific">Botryobasidium botryosum (strain FD-172 SS1)</name>
    <dbReference type="NCBI Taxonomy" id="930990"/>
    <lineage>
        <taxon>Eukaryota</taxon>
        <taxon>Fungi</taxon>
        <taxon>Dikarya</taxon>
        <taxon>Basidiomycota</taxon>
        <taxon>Agaricomycotina</taxon>
        <taxon>Agaricomycetes</taxon>
        <taxon>Cantharellales</taxon>
        <taxon>Botryobasidiaceae</taxon>
        <taxon>Botryobasidium</taxon>
    </lineage>
</organism>
<feature type="coiled-coil region" evidence="1">
    <location>
        <begin position="164"/>
        <end position="220"/>
    </location>
</feature>
<gene>
    <name evidence="2" type="ORF">BOTBODRAFT_69675</name>
</gene>